<proteinExistence type="predicted"/>
<keyword evidence="1" id="KW-0812">Transmembrane</keyword>
<evidence type="ECO:0000313" key="3">
    <source>
        <dbReference type="Proteomes" id="UP000011291"/>
    </source>
</evidence>
<dbReference type="Proteomes" id="UP000011291">
    <property type="component" value="Segment"/>
</dbReference>
<keyword evidence="3" id="KW-1185">Reference proteome</keyword>
<keyword evidence="1" id="KW-0472">Membrane</keyword>
<gene>
    <name evidence="2" type="ORF">FINN_5</name>
</gene>
<accession>M1HN78</accession>
<feature type="transmembrane region" description="Helical" evidence="1">
    <location>
        <begin position="12"/>
        <end position="34"/>
    </location>
</feature>
<organism evidence="2 3">
    <name type="scientific">Bacillus phage Finn</name>
    <dbReference type="NCBI Taxonomy" id="2884419"/>
    <lineage>
        <taxon>Viruses</taxon>
        <taxon>Duplodnaviria</taxon>
        <taxon>Heunggongvirae</taxon>
        <taxon>Uroviricota</taxon>
        <taxon>Caudoviricetes</taxon>
        <taxon>Ehrlichviridae</taxon>
        <taxon>Andromedavirus</taxon>
        <taxon>Andromedavirus finn</taxon>
    </lineage>
</organism>
<dbReference type="RefSeq" id="YP_007517626.1">
    <property type="nucleotide sequence ID" value="NC_020480.1"/>
</dbReference>
<protein>
    <submittedName>
        <fullName evidence="2">Uncharacterized protein</fullName>
    </submittedName>
</protein>
<evidence type="ECO:0000313" key="2">
    <source>
        <dbReference type="EMBL" id="AGE60998.1"/>
    </source>
</evidence>
<sequence>MDNLVNNLDMIGAMFLCLLVIIFCICASVAFIVGTTRWIRKGKKPPCQHNLMVCDYKKIYDDDFTVGHQYLAACKKCGKTNWVSANYLNEMSQLGLYDKEAPK</sequence>
<evidence type="ECO:0000256" key="1">
    <source>
        <dbReference type="SAM" id="Phobius"/>
    </source>
</evidence>
<keyword evidence="1" id="KW-1133">Transmembrane helix</keyword>
<dbReference type="GeneID" id="14697331"/>
<name>M1HN78_9CAUD</name>
<reference evidence="2 3" key="1">
    <citation type="journal article" date="2013" name="Virology">
        <title>Genomic characterization of six novel Bacillus pumilus bacteriophages.</title>
        <authorList>
            <person name="Lorenz L."/>
            <person name="Lins B."/>
            <person name="Barrett J."/>
            <person name="Montgomery A."/>
            <person name="Trapani S."/>
            <person name="Schindler A."/>
            <person name="Christie G.E."/>
            <person name="Cresawn S.G."/>
            <person name="Temple L."/>
        </authorList>
    </citation>
    <scope>NUCLEOTIDE SEQUENCE [LARGE SCALE GENOMIC DNA]</scope>
</reference>
<dbReference type="EMBL" id="KC330683">
    <property type="protein sequence ID" value="AGE60998.1"/>
    <property type="molecule type" value="Genomic_DNA"/>
</dbReference>
<dbReference type="KEGG" id="vg:14697331"/>